<evidence type="ECO:0000256" key="1">
    <source>
        <dbReference type="SAM" id="Phobius"/>
    </source>
</evidence>
<accession>A0A0S2ZPQ6</accession>
<keyword evidence="1" id="KW-0472">Membrane</keyword>
<dbReference type="Proteomes" id="UP000063275">
    <property type="component" value="Chromosome"/>
</dbReference>
<name>A0A0S2ZPQ6_9FUSO</name>
<evidence type="ECO:0000313" key="2">
    <source>
        <dbReference type="EMBL" id="ALQ40830.1"/>
    </source>
</evidence>
<sequence length="76" mass="9394">MKFSNFFDKDFFRYFVLFTEIGVTIVLNILLAIYFYNLFEKYFFKSFIFLIFMIILGIFNAFYSLYKIIFPKNKKK</sequence>
<reference evidence="2 3" key="1">
    <citation type="submission" date="2015-11" db="EMBL/GenBank/DDBJ databases">
        <authorList>
            <person name="Zhang Y."/>
            <person name="Guo Z."/>
        </authorList>
    </citation>
    <scope>NUCLEOTIDE SEQUENCE [LARGE SCALE GENOMIC DNA]</scope>
    <source>
        <strain evidence="2 3">ChDC F174</strain>
    </source>
</reference>
<protein>
    <submittedName>
        <fullName evidence="2">ATP synthase I</fullName>
    </submittedName>
</protein>
<gene>
    <name evidence="2" type="ORF">RN87_09905</name>
</gene>
<organism evidence="2">
    <name type="scientific">Fusobacterium hwasookii ChDC F174</name>
    <dbReference type="NCBI Taxonomy" id="1307442"/>
    <lineage>
        <taxon>Bacteria</taxon>
        <taxon>Fusobacteriati</taxon>
        <taxon>Fusobacteriota</taxon>
        <taxon>Fusobacteriia</taxon>
        <taxon>Fusobacteriales</taxon>
        <taxon>Fusobacteriaceae</taxon>
        <taxon>Fusobacterium</taxon>
    </lineage>
</organism>
<dbReference type="Pfam" id="PF09527">
    <property type="entry name" value="ATPase_gene1"/>
    <property type="match status" value="1"/>
</dbReference>
<feature type="transmembrane region" description="Helical" evidence="1">
    <location>
        <begin position="42"/>
        <end position="66"/>
    </location>
</feature>
<dbReference type="GeneID" id="60660127"/>
<keyword evidence="1" id="KW-0812">Transmembrane</keyword>
<dbReference type="EMBL" id="CP013331">
    <property type="protein sequence ID" value="ALQ40830.1"/>
    <property type="molecule type" value="Genomic_DNA"/>
</dbReference>
<dbReference type="KEGG" id="fhw:RN87_09905"/>
<evidence type="ECO:0000313" key="3">
    <source>
        <dbReference type="Proteomes" id="UP000063275"/>
    </source>
</evidence>
<keyword evidence="1" id="KW-1133">Transmembrane helix</keyword>
<dbReference type="InterPro" id="IPR032820">
    <property type="entry name" value="ATPase_put"/>
</dbReference>
<proteinExistence type="predicted"/>
<dbReference type="AlphaFoldDB" id="A0A0S2ZPQ6"/>
<dbReference type="RefSeq" id="WP_005918226.1">
    <property type="nucleotide sequence ID" value="NZ_ATKF01000117.1"/>
</dbReference>
<dbReference type="OrthoDB" id="90181at2"/>
<feature type="transmembrane region" description="Helical" evidence="1">
    <location>
        <begin position="12"/>
        <end position="36"/>
    </location>
</feature>